<accession>A0A143PQ67</accession>
<gene>
    <name evidence="8" type="primary">intA_2</name>
    <name evidence="8" type="ORF">LuPra_03807</name>
</gene>
<dbReference type="InterPro" id="IPR013762">
    <property type="entry name" value="Integrase-like_cat_sf"/>
</dbReference>
<dbReference type="OrthoDB" id="9803188at2"/>
<dbReference type="GO" id="GO:0006310">
    <property type="term" value="P:DNA recombination"/>
    <property type="evidence" value="ECO:0007669"/>
    <property type="project" value="UniProtKB-KW"/>
</dbReference>
<dbReference type="Gene3D" id="1.10.443.10">
    <property type="entry name" value="Intergrase catalytic core"/>
    <property type="match status" value="1"/>
</dbReference>
<dbReference type="Pfam" id="PF00589">
    <property type="entry name" value="Phage_integrase"/>
    <property type="match status" value="1"/>
</dbReference>
<dbReference type="InterPro" id="IPR010998">
    <property type="entry name" value="Integrase_recombinase_N"/>
</dbReference>
<feature type="domain" description="Tyr recombinase" evidence="6">
    <location>
        <begin position="215"/>
        <end position="397"/>
    </location>
</feature>
<dbReference type="PANTHER" id="PTHR30629">
    <property type="entry name" value="PROPHAGE INTEGRASE"/>
    <property type="match status" value="1"/>
</dbReference>
<evidence type="ECO:0000256" key="2">
    <source>
        <dbReference type="ARBA" id="ARBA00022908"/>
    </source>
</evidence>
<evidence type="ECO:0000256" key="3">
    <source>
        <dbReference type="ARBA" id="ARBA00023125"/>
    </source>
</evidence>
<proteinExistence type="inferred from homology"/>
<protein>
    <submittedName>
        <fullName evidence="8">Prophage CP4-57 integrase</fullName>
    </submittedName>
</protein>
<dbReference type="InterPro" id="IPR050808">
    <property type="entry name" value="Phage_Integrase"/>
</dbReference>
<evidence type="ECO:0000256" key="5">
    <source>
        <dbReference type="PROSITE-ProRule" id="PRU01248"/>
    </source>
</evidence>
<dbReference type="CDD" id="cd00801">
    <property type="entry name" value="INT_P4_C"/>
    <property type="match status" value="1"/>
</dbReference>
<dbReference type="InterPro" id="IPR025166">
    <property type="entry name" value="Integrase_DNA_bind_dom"/>
</dbReference>
<dbReference type="RefSeq" id="WP_110172197.1">
    <property type="nucleotide sequence ID" value="NZ_CP015136.1"/>
</dbReference>
<sequence length="417" mass="46754">MRKALTPRFVESVARTTGRAEYVDTTTPGLALRVGPRAKTWVALYKTAGGQVRRQTLGRYPFVSLQDARIAACDAMRSVHAGADPQAERKAAEHDTFGALATLYIERHAKKRKRTWQEDERILTRDLLPTWRDVPVRQLTRRTIREHLDAIADRAPVMANRVAALVSKILNFGVDREWLDANPAARLAKPTRERSRERVLTDNEIRALWSALADAESTYRRVAQDGRVTEAKTGDTPLLRPMLADWLRVRLLTAQRGGEVIRMRWAELDLDAATWMIPSETTKNKVAHVVPLAGPVVEILRRRRADVDEGVPWVFPNDLLRGPAADRAKKVALSTFLPTSADVRGHDLRRTAASGMGRLGIGRETIARVLNHTDRGPRATAIYDRFDRLPQKREALEAWSTELHRIVAGITAVPLAG</sequence>
<evidence type="ECO:0000313" key="8">
    <source>
        <dbReference type="EMBL" id="AMY10571.1"/>
    </source>
</evidence>
<dbReference type="InterPro" id="IPR053876">
    <property type="entry name" value="Phage_int_M"/>
</dbReference>
<dbReference type="Pfam" id="PF22022">
    <property type="entry name" value="Phage_int_M"/>
    <property type="match status" value="1"/>
</dbReference>
<reference evidence="8 9" key="1">
    <citation type="journal article" date="2016" name="Genome Announc.">
        <title>First Complete Genome Sequence of a Subdivision 6 Acidobacterium Strain.</title>
        <authorList>
            <person name="Huang S."/>
            <person name="Vieira S."/>
            <person name="Bunk B."/>
            <person name="Riedel T."/>
            <person name="Sproer C."/>
            <person name="Overmann J."/>
        </authorList>
    </citation>
    <scope>NUCLEOTIDE SEQUENCE [LARGE SCALE GENOMIC DNA]</scope>
    <source>
        <strain evidence="9">DSM 100886 HEG_-6_39</strain>
    </source>
</reference>
<dbReference type="Pfam" id="PF13356">
    <property type="entry name" value="Arm-DNA-bind_3"/>
    <property type="match status" value="1"/>
</dbReference>
<dbReference type="PROSITE" id="PS51900">
    <property type="entry name" value="CB"/>
    <property type="match status" value="1"/>
</dbReference>
<dbReference type="PANTHER" id="PTHR30629:SF2">
    <property type="entry name" value="PROPHAGE INTEGRASE INTS-RELATED"/>
    <property type="match status" value="1"/>
</dbReference>
<evidence type="ECO:0000259" key="7">
    <source>
        <dbReference type="PROSITE" id="PS51900"/>
    </source>
</evidence>
<keyword evidence="4" id="KW-0233">DNA recombination</keyword>
<dbReference type="InterPro" id="IPR044068">
    <property type="entry name" value="CB"/>
</dbReference>
<dbReference type="GO" id="GO:0003677">
    <property type="term" value="F:DNA binding"/>
    <property type="evidence" value="ECO:0007669"/>
    <property type="project" value="UniProtKB-UniRule"/>
</dbReference>
<keyword evidence="2" id="KW-0229">DNA integration</keyword>
<dbReference type="InterPro" id="IPR011010">
    <property type="entry name" value="DNA_brk_join_enz"/>
</dbReference>
<dbReference type="GO" id="GO:0015074">
    <property type="term" value="P:DNA integration"/>
    <property type="evidence" value="ECO:0007669"/>
    <property type="project" value="UniProtKB-KW"/>
</dbReference>
<organism evidence="8 9">
    <name type="scientific">Luteitalea pratensis</name>
    <dbReference type="NCBI Taxonomy" id="1855912"/>
    <lineage>
        <taxon>Bacteria</taxon>
        <taxon>Pseudomonadati</taxon>
        <taxon>Acidobacteriota</taxon>
        <taxon>Vicinamibacteria</taxon>
        <taxon>Vicinamibacterales</taxon>
        <taxon>Vicinamibacteraceae</taxon>
        <taxon>Luteitalea</taxon>
    </lineage>
</organism>
<dbReference type="KEGG" id="abac:LuPra_03807"/>
<comment type="similarity">
    <text evidence="1">Belongs to the 'phage' integrase family.</text>
</comment>
<dbReference type="InterPro" id="IPR002104">
    <property type="entry name" value="Integrase_catalytic"/>
</dbReference>
<reference evidence="9" key="2">
    <citation type="submission" date="2016-04" db="EMBL/GenBank/DDBJ databases">
        <title>First Complete Genome Sequence of a Subdivision 6 Acidobacterium.</title>
        <authorList>
            <person name="Huang S."/>
            <person name="Vieira S."/>
            <person name="Bunk B."/>
            <person name="Riedel T."/>
            <person name="Sproeer C."/>
            <person name="Overmann J."/>
        </authorList>
    </citation>
    <scope>NUCLEOTIDE SEQUENCE [LARGE SCALE GENOMIC DNA]</scope>
    <source>
        <strain evidence="9">DSM 100886 HEG_-6_39</strain>
    </source>
</reference>
<dbReference type="PROSITE" id="PS51898">
    <property type="entry name" value="TYR_RECOMBINASE"/>
    <property type="match status" value="1"/>
</dbReference>
<evidence type="ECO:0000256" key="1">
    <source>
        <dbReference type="ARBA" id="ARBA00008857"/>
    </source>
</evidence>
<evidence type="ECO:0000256" key="4">
    <source>
        <dbReference type="ARBA" id="ARBA00023172"/>
    </source>
</evidence>
<dbReference type="InterPro" id="IPR038488">
    <property type="entry name" value="Integrase_DNA-bd_sf"/>
</dbReference>
<evidence type="ECO:0000259" key="6">
    <source>
        <dbReference type="PROSITE" id="PS51898"/>
    </source>
</evidence>
<dbReference type="AlphaFoldDB" id="A0A143PQ67"/>
<dbReference type="EMBL" id="CP015136">
    <property type="protein sequence ID" value="AMY10571.1"/>
    <property type="molecule type" value="Genomic_DNA"/>
</dbReference>
<dbReference type="PATRIC" id="fig|1813736.3.peg.4016"/>
<dbReference type="Gene3D" id="1.10.150.130">
    <property type="match status" value="1"/>
</dbReference>
<dbReference type="Gene3D" id="3.30.160.390">
    <property type="entry name" value="Integrase, DNA-binding domain"/>
    <property type="match status" value="1"/>
</dbReference>
<keyword evidence="9" id="KW-1185">Reference proteome</keyword>
<feature type="domain" description="Core-binding (CB)" evidence="7">
    <location>
        <begin position="95"/>
        <end position="174"/>
    </location>
</feature>
<evidence type="ECO:0000313" key="9">
    <source>
        <dbReference type="Proteomes" id="UP000076079"/>
    </source>
</evidence>
<dbReference type="SUPFAM" id="SSF56349">
    <property type="entry name" value="DNA breaking-rejoining enzymes"/>
    <property type="match status" value="1"/>
</dbReference>
<dbReference type="Proteomes" id="UP000076079">
    <property type="component" value="Chromosome"/>
</dbReference>
<dbReference type="STRING" id="1855912.LuPra_03807"/>
<keyword evidence="3 5" id="KW-0238">DNA-binding</keyword>
<name>A0A143PQ67_LUTPR</name>